<sequence>MEIQLIPLQKHGDERGLLIALEEEKNIPFPIKRVYYMFDTLKDIRRGYHAHKSIRQIAIAVRGQCKFHLDDGKLKKQVLLDDPAKGLLIEPYIWHEMYDFSDDCILMVLANDFYDEADYIRNYTEFMEDINEHP</sequence>
<proteinExistence type="predicted"/>
<dbReference type="InterPro" id="IPR014710">
    <property type="entry name" value="RmlC-like_jellyroll"/>
</dbReference>
<evidence type="ECO:0000313" key="3">
    <source>
        <dbReference type="Proteomes" id="UP000244908"/>
    </source>
</evidence>
<accession>A0A2Y9U1S0</accession>
<protein>
    <submittedName>
        <fullName evidence="2">WxcM-like domain-containing protein</fullName>
    </submittedName>
</protein>
<dbReference type="AlphaFoldDB" id="A0A2Y9U1S0"/>
<dbReference type="EMBL" id="CP029185">
    <property type="protein sequence ID" value="AWH89661.1"/>
    <property type="molecule type" value="Genomic_DNA"/>
</dbReference>
<gene>
    <name evidence="2" type="ORF">HYN51_14550</name>
</gene>
<dbReference type="CDD" id="cd20292">
    <property type="entry name" value="cupin_QdtA-like"/>
    <property type="match status" value="1"/>
</dbReference>
<dbReference type="RefSeq" id="WP_108901704.1">
    <property type="nucleotide sequence ID" value="NZ_CP029185.2"/>
</dbReference>
<dbReference type="Proteomes" id="UP000244908">
    <property type="component" value="Chromosome"/>
</dbReference>
<dbReference type="InterPro" id="IPR008894">
    <property type="entry name" value="QdtA_cupin_dom"/>
</dbReference>
<dbReference type="Gene3D" id="2.60.120.10">
    <property type="entry name" value="Jelly Rolls"/>
    <property type="match status" value="1"/>
</dbReference>
<evidence type="ECO:0000313" key="2">
    <source>
        <dbReference type="EMBL" id="AWH89661.1"/>
    </source>
</evidence>
<organism evidence="2 3">
    <name type="scientific">Limnobaculum parvum</name>
    <dbReference type="NCBI Taxonomy" id="2172103"/>
    <lineage>
        <taxon>Bacteria</taxon>
        <taxon>Pseudomonadati</taxon>
        <taxon>Pseudomonadota</taxon>
        <taxon>Gammaproteobacteria</taxon>
        <taxon>Enterobacterales</taxon>
        <taxon>Budviciaceae</taxon>
        <taxon>Limnobaculum</taxon>
    </lineage>
</organism>
<dbReference type="KEGG" id="lpv:HYN51_14550"/>
<name>A0A2Y9U1S0_9GAMM</name>
<dbReference type="OrthoDB" id="9800846at2"/>
<reference evidence="2 3" key="1">
    <citation type="journal article" date="2019" name="Int. J. Syst. Evol. Microbiol.">
        <title>Limnobaculum parvum gen. nov., sp. nov., isolated from a freshwater lake.</title>
        <authorList>
            <person name="Baek C."/>
            <person name="Shin S.K."/>
            <person name="Yi H."/>
        </authorList>
    </citation>
    <scope>NUCLEOTIDE SEQUENCE [LARGE SCALE GENOMIC DNA]</scope>
    <source>
        <strain evidence="2 3">HYN0051</strain>
    </source>
</reference>
<evidence type="ECO:0000259" key="1">
    <source>
        <dbReference type="Pfam" id="PF05523"/>
    </source>
</evidence>
<dbReference type="Pfam" id="PF05523">
    <property type="entry name" value="FdtA"/>
    <property type="match status" value="1"/>
</dbReference>
<keyword evidence="3" id="KW-1185">Reference proteome</keyword>
<dbReference type="SUPFAM" id="SSF51182">
    <property type="entry name" value="RmlC-like cupins"/>
    <property type="match status" value="1"/>
</dbReference>
<feature type="domain" description="Sugar 3,4-ketoisomerase QdtA cupin" evidence="1">
    <location>
        <begin position="1"/>
        <end position="128"/>
    </location>
</feature>
<dbReference type="InterPro" id="IPR011051">
    <property type="entry name" value="RmlC_Cupin_sf"/>
</dbReference>